<dbReference type="PROSITE" id="PS50054">
    <property type="entry name" value="TYR_PHOSPHATASE_DUAL"/>
    <property type="match status" value="1"/>
</dbReference>
<dbReference type="Proteomes" id="UP000094336">
    <property type="component" value="Unassembled WGS sequence"/>
</dbReference>
<keyword evidence="3" id="KW-0812">Transmembrane</keyword>
<dbReference type="PROSITE" id="PS00383">
    <property type="entry name" value="TYR_PHOSPHATASE_1"/>
    <property type="match status" value="1"/>
</dbReference>
<dbReference type="GO" id="GO:0008138">
    <property type="term" value="F:protein tyrosine/serine/threonine phosphatase activity"/>
    <property type="evidence" value="ECO:0007669"/>
    <property type="project" value="TreeGrafter"/>
</dbReference>
<evidence type="ECO:0000256" key="1">
    <source>
        <dbReference type="ARBA" id="ARBA00022801"/>
    </source>
</evidence>
<reference evidence="7" key="1">
    <citation type="submission" date="2016-05" db="EMBL/GenBank/DDBJ databases">
        <title>Comparative genomics of biotechnologically important yeasts.</title>
        <authorList>
            <consortium name="DOE Joint Genome Institute"/>
            <person name="Riley R."/>
            <person name="Haridas S."/>
            <person name="Wolfe K.H."/>
            <person name="Lopes M.R."/>
            <person name="Hittinger C.T."/>
            <person name="Goker M."/>
            <person name="Salamov A."/>
            <person name="Wisecaver J."/>
            <person name="Long T.M."/>
            <person name="Aerts A.L."/>
            <person name="Barry K."/>
            <person name="Choi C."/>
            <person name="Clum A."/>
            <person name="Coughlan A.Y."/>
            <person name="Deshpande S."/>
            <person name="Douglass A.P."/>
            <person name="Hanson S.J."/>
            <person name="Klenk H.-P."/>
            <person name="Labutti K."/>
            <person name="Lapidus A."/>
            <person name="Lindquist E."/>
            <person name="Lipzen A."/>
            <person name="Meier-Kolthoff J.P."/>
            <person name="Ohm R.A."/>
            <person name="Otillar R.P."/>
            <person name="Pangilinan J."/>
            <person name="Peng Y."/>
            <person name="Rokas A."/>
            <person name="Rosa C.A."/>
            <person name="Scheuner C."/>
            <person name="Sibirny A.A."/>
            <person name="Slot J.C."/>
            <person name="Stielow J.B."/>
            <person name="Sun H."/>
            <person name="Kurtzman C.P."/>
            <person name="Blackwell M."/>
            <person name="Grigoriev I.V."/>
            <person name="Jeffries T.W."/>
        </authorList>
    </citation>
    <scope>NUCLEOTIDE SEQUENCE [LARGE SCALE GENOMIC DNA]</scope>
    <source>
        <strain evidence="7">NRRL Y-12698</strain>
    </source>
</reference>
<evidence type="ECO:0000256" key="3">
    <source>
        <dbReference type="SAM" id="Phobius"/>
    </source>
</evidence>
<feature type="transmembrane region" description="Helical" evidence="3">
    <location>
        <begin position="799"/>
        <end position="819"/>
    </location>
</feature>
<dbReference type="GeneID" id="30147701"/>
<dbReference type="RefSeq" id="XP_018982935.1">
    <property type="nucleotide sequence ID" value="XM_019129848.1"/>
</dbReference>
<protein>
    <submittedName>
        <fullName evidence="6">Uncharacterized protein</fullName>
    </submittedName>
</protein>
<feature type="domain" description="Tyrosine-protein phosphatase" evidence="4">
    <location>
        <begin position="675"/>
        <end position="847"/>
    </location>
</feature>
<dbReference type="GO" id="GO:0005634">
    <property type="term" value="C:nucleus"/>
    <property type="evidence" value="ECO:0007669"/>
    <property type="project" value="GOC"/>
</dbReference>
<feature type="domain" description="Tyrosine specific protein phosphatases" evidence="5">
    <location>
        <begin position="765"/>
        <end position="834"/>
    </location>
</feature>
<proteinExistence type="predicted"/>
<keyword evidence="3" id="KW-0472">Membrane</keyword>
<dbReference type="EMBL" id="KV454439">
    <property type="protein sequence ID" value="ODQ77607.1"/>
    <property type="molecule type" value="Genomic_DNA"/>
</dbReference>
<keyword evidence="3" id="KW-1133">Transmembrane helix</keyword>
<keyword evidence="7" id="KW-1185">Reference proteome</keyword>
<organism evidence="6 7">
    <name type="scientific">Babjeviella inositovora NRRL Y-12698</name>
    <dbReference type="NCBI Taxonomy" id="984486"/>
    <lineage>
        <taxon>Eukaryota</taxon>
        <taxon>Fungi</taxon>
        <taxon>Dikarya</taxon>
        <taxon>Ascomycota</taxon>
        <taxon>Saccharomycotina</taxon>
        <taxon>Pichiomycetes</taxon>
        <taxon>Serinales incertae sedis</taxon>
        <taxon>Babjeviella</taxon>
    </lineage>
</organism>
<evidence type="ECO:0000313" key="7">
    <source>
        <dbReference type="Proteomes" id="UP000094336"/>
    </source>
</evidence>
<dbReference type="PANTHER" id="PTHR47550">
    <property type="entry name" value="DUAL SPECIFICITY PROTEIN PHOSPHATASE PPS1"/>
    <property type="match status" value="1"/>
</dbReference>
<dbReference type="InterPro" id="IPR053239">
    <property type="entry name" value="Dual_spec_PTase"/>
</dbReference>
<dbReference type="InterPro" id="IPR016130">
    <property type="entry name" value="Tyr_Pase_AS"/>
</dbReference>
<dbReference type="Gene3D" id="3.90.190.10">
    <property type="entry name" value="Protein tyrosine phosphatase superfamily"/>
    <property type="match status" value="1"/>
</dbReference>
<dbReference type="Pfam" id="PF00782">
    <property type="entry name" value="DSPc"/>
    <property type="match status" value="1"/>
</dbReference>
<dbReference type="OrthoDB" id="273181at2759"/>
<dbReference type="SUPFAM" id="SSF52799">
    <property type="entry name" value="(Phosphotyrosine protein) phosphatases II"/>
    <property type="match status" value="2"/>
</dbReference>
<accession>A0A1E3QKT5</accession>
<keyword evidence="1" id="KW-0378">Hydrolase</keyword>
<dbReference type="STRING" id="984486.A0A1E3QKT5"/>
<name>A0A1E3QKT5_9ASCO</name>
<dbReference type="SMART" id="SM00195">
    <property type="entry name" value="DSPc"/>
    <property type="match status" value="1"/>
</dbReference>
<evidence type="ECO:0000259" key="4">
    <source>
        <dbReference type="PROSITE" id="PS50054"/>
    </source>
</evidence>
<dbReference type="InterPro" id="IPR003595">
    <property type="entry name" value="Tyr_Pase_cat"/>
</dbReference>
<dbReference type="InterPro" id="IPR000340">
    <property type="entry name" value="Dual-sp_phosphatase_cat-dom"/>
</dbReference>
<evidence type="ECO:0000259" key="5">
    <source>
        <dbReference type="PROSITE" id="PS50056"/>
    </source>
</evidence>
<dbReference type="InterPro" id="IPR029021">
    <property type="entry name" value="Prot-tyrosine_phosphatase-like"/>
</dbReference>
<dbReference type="GO" id="GO:0033260">
    <property type="term" value="P:nuclear DNA replication"/>
    <property type="evidence" value="ECO:0007669"/>
    <property type="project" value="TreeGrafter"/>
</dbReference>
<dbReference type="InterPro" id="IPR020422">
    <property type="entry name" value="TYR_PHOSPHATASE_DUAL_dom"/>
</dbReference>
<evidence type="ECO:0000313" key="6">
    <source>
        <dbReference type="EMBL" id="ODQ77607.1"/>
    </source>
</evidence>
<gene>
    <name evidence="6" type="ORF">BABINDRAFT_163334</name>
</gene>
<dbReference type="AlphaFoldDB" id="A0A1E3QKT5"/>
<dbReference type="PANTHER" id="PTHR47550:SF1">
    <property type="entry name" value="DUAL SPECIFICITY PROTEIN PHOSPHATASE PPS1"/>
    <property type="match status" value="1"/>
</dbReference>
<sequence>MSEDSHKDPSLPLFKLEKSFDKLRIRANHFTSKERDYFLYPRTLRASPTGSAKSTSSFVNIFDEGNTSSVASVTPLENCTPDGSECGSPSRDGDFLPFHLDLGTDNIEFHPTHLNRLRERNKLRRIGTDAKPVYQIEYMSDLHDVLHDWFTNSRLPDLGTMFPYLHGAISSNQVEFLGIAMENDAAKPPVGVRYLMIVNCDEALGQKPAGKYLRSSLSIGDLLVPKQTDRTDVFTSNTPTSEHIEYNDCPPEDNALSPAEYESFNDVRVTDTSSKPINIRNYGQQHRLLLPVSDIILYTTAKCDMAPLYQLAGQVSRSQNDVYHTYVVSSYDPEELTRLSCGVPSSGENHNGPYLSDYLCDCASLAPASSNLDERSIIAREIRGETNIPGSKGLSLSQHLNNWQGNYIIHEQYESWLINQAREVYPNVYTGNSNMASVVTKVHKTPGDGPQFDVIVDCTWDKVRFPTSLDLKCMFREVSHSTASILFPASGSKVSSEIDLGEALSIINTVKLLYFLSKSHKKVLVYCEDGKTYTSLLMLCLEMYVNCVSLSRAVLNFHKLYQRDLWLFPADFELLSYLEPCLLYNSAKEANRRSSEFDQLMVTSLSHQITRHWYNNVYKPYFLTGKTQPRRRYSSVSGLCEIREEDESREDGDEFTPQTDINNDWFSTRNPDCNLPSTILPGRLLLGNCRHASSRYLVENLGLERIISLGEKPGWLPLGAVSASPNTSVCYFGKHKIYIIRNPLREVPRLREVVYIPSITDDGTSSITPLLSTLTELCELQEYRTLVHCQVGVSRSATIVIAMVMKMLGISLIRAYCFVRVRRLNLIIQPNLRFCYELLKYEEELAVKGGGGLLREVDWHILCLEIQRLNNHYVR</sequence>
<dbReference type="InterPro" id="IPR000387">
    <property type="entry name" value="Tyr_Pase_dom"/>
</dbReference>
<dbReference type="SMART" id="SM00404">
    <property type="entry name" value="PTPc_motif"/>
    <property type="match status" value="1"/>
</dbReference>
<keyword evidence="2" id="KW-0904">Protein phosphatase</keyword>
<evidence type="ECO:0000256" key="2">
    <source>
        <dbReference type="ARBA" id="ARBA00022912"/>
    </source>
</evidence>
<dbReference type="PROSITE" id="PS50056">
    <property type="entry name" value="TYR_PHOSPHATASE_2"/>
    <property type="match status" value="1"/>
</dbReference>